<feature type="region of interest" description="Disordered" evidence="8">
    <location>
        <begin position="196"/>
        <end position="220"/>
    </location>
</feature>
<feature type="compositionally biased region" description="Low complexity" evidence="8">
    <location>
        <begin position="205"/>
        <end position="216"/>
    </location>
</feature>
<evidence type="ECO:0000256" key="5">
    <source>
        <dbReference type="ARBA" id="ARBA00023159"/>
    </source>
</evidence>
<dbReference type="InterPro" id="IPR036578">
    <property type="entry name" value="SMAD_MH1_sf"/>
</dbReference>
<dbReference type="Pfam" id="PF10524">
    <property type="entry name" value="NfI_DNAbd_pre-N"/>
    <property type="match status" value="1"/>
</dbReference>
<keyword evidence="7" id="KW-0539">Nucleus</keyword>
<evidence type="ECO:0000256" key="8">
    <source>
        <dbReference type="SAM" id="MobiDB-lite"/>
    </source>
</evidence>
<keyword evidence="6" id="KW-0804">Transcription</keyword>
<sequence length="250" mass="28923">MDSKASIKGPFLSQQQEDFHPFIEALLPYVKSFSYTWFNLQAAKRRYLKKHEKKMTHNEENKCKRDFQNENPETKQKWAARLLGKLRKDITHDSRENFVHCISKKKTSMCILSNPDQKGKMRRIDCLRQADKVWRLDLVMVILFKAIPLESTDGERLEKACFCTSPSLCINPYHIQVLIKELDLYLANFIKSTRKTRGNNGNGNNGNSNHNNNSSHSHSHHSSRAFSYDFIAPTGVFTSSELWSITQGLL</sequence>
<keyword evidence="4" id="KW-0238">DNA-binding</keyword>
<gene>
    <name evidence="10" type="ORF">pipiens_006014</name>
</gene>
<comment type="caution">
    <text evidence="10">The sequence shown here is derived from an EMBL/GenBank/DDBJ whole genome shotgun (WGS) entry which is preliminary data.</text>
</comment>
<dbReference type="SMART" id="SM00523">
    <property type="entry name" value="DWA"/>
    <property type="match status" value="1"/>
</dbReference>
<evidence type="ECO:0000256" key="3">
    <source>
        <dbReference type="ARBA" id="ARBA00023015"/>
    </source>
</evidence>
<evidence type="ECO:0000313" key="10">
    <source>
        <dbReference type="EMBL" id="KAL1402619.1"/>
    </source>
</evidence>
<feature type="domain" description="CTF/NF-I" evidence="9">
    <location>
        <begin position="8"/>
        <end position="201"/>
    </location>
</feature>
<dbReference type="PANTHER" id="PTHR11492:SF8">
    <property type="entry name" value="NUCLEAR FACTOR I, ISOFORM B"/>
    <property type="match status" value="1"/>
</dbReference>
<dbReference type="PROSITE" id="PS51080">
    <property type="entry name" value="CTF_NFI_2"/>
    <property type="match status" value="1"/>
</dbReference>
<dbReference type="InterPro" id="IPR020604">
    <property type="entry name" value="CTF/NFI_DNA-bd-dom"/>
</dbReference>
<evidence type="ECO:0000256" key="7">
    <source>
        <dbReference type="ARBA" id="ARBA00023242"/>
    </source>
</evidence>
<reference evidence="10 11" key="1">
    <citation type="submission" date="2024-05" db="EMBL/GenBank/DDBJ databases">
        <title>Culex pipiens pipiens assembly and annotation.</title>
        <authorList>
            <person name="Alout H."/>
            <person name="Durand T."/>
        </authorList>
    </citation>
    <scope>NUCLEOTIDE SEQUENCE [LARGE SCALE GENOMIC DNA]</scope>
    <source>
        <strain evidence="10">HA-2024</strain>
        <tissue evidence="10">Whole body</tissue>
    </source>
</reference>
<keyword evidence="5" id="KW-0010">Activator</keyword>
<dbReference type="Pfam" id="PF03165">
    <property type="entry name" value="MH1"/>
    <property type="match status" value="1"/>
</dbReference>
<protein>
    <recommendedName>
        <fullName evidence="9">CTF/NF-I domain-containing protein</fullName>
    </recommendedName>
</protein>
<accession>A0ABD1DT44</accession>
<proteinExistence type="predicted"/>
<dbReference type="Gene3D" id="3.90.520.10">
    <property type="entry name" value="SMAD MH1 domain"/>
    <property type="match status" value="1"/>
</dbReference>
<evidence type="ECO:0000256" key="1">
    <source>
        <dbReference type="ARBA" id="ARBA00004123"/>
    </source>
</evidence>
<dbReference type="EMBL" id="JBEHCU010002685">
    <property type="protein sequence ID" value="KAL1402619.1"/>
    <property type="molecule type" value="Genomic_DNA"/>
</dbReference>
<dbReference type="GO" id="GO:0005634">
    <property type="term" value="C:nucleus"/>
    <property type="evidence" value="ECO:0007669"/>
    <property type="project" value="UniProtKB-SubCell"/>
</dbReference>
<dbReference type="PANTHER" id="PTHR11492">
    <property type="entry name" value="NUCLEAR FACTOR I"/>
    <property type="match status" value="1"/>
</dbReference>
<evidence type="ECO:0000256" key="4">
    <source>
        <dbReference type="ARBA" id="ARBA00023125"/>
    </source>
</evidence>
<evidence type="ECO:0000259" key="9">
    <source>
        <dbReference type="PROSITE" id="PS51080"/>
    </source>
</evidence>
<evidence type="ECO:0000313" key="11">
    <source>
        <dbReference type="Proteomes" id="UP001562425"/>
    </source>
</evidence>
<dbReference type="Proteomes" id="UP001562425">
    <property type="component" value="Unassembled WGS sequence"/>
</dbReference>
<evidence type="ECO:0000256" key="2">
    <source>
        <dbReference type="ARBA" id="ARBA00022705"/>
    </source>
</evidence>
<comment type="subcellular location">
    <subcellularLocation>
        <location evidence="1">Nucleus</location>
    </subcellularLocation>
</comment>
<dbReference type="GO" id="GO:0006260">
    <property type="term" value="P:DNA replication"/>
    <property type="evidence" value="ECO:0007669"/>
    <property type="project" value="UniProtKB-KW"/>
</dbReference>
<organism evidence="10 11">
    <name type="scientific">Culex pipiens pipiens</name>
    <name type="common">Northern house mosquito</name>
    <dbReference type="NCBI Taxonomy" id="38569"/>
    <lineage>
        <taxon>Eukaryota</taxon>
        <taxon>Metazoa</taxon>
        <taxon>Ecdysozoa</taxon>
        <taxon>Arthropoda</taxon>
        <taxon>Hexapoda</taxon>
        <taxon>Insecta</taxon>
        <taxon>Pterygota</taxon>
        <taxon>Neoptera</taxon>
        <taxon>Endopterygota</taxon>
        <taxon>Diptera</taxon>
        <taxon>Nematocera</taxon>
        <taxon>Culicoidea</taxon>
        <taxon>Culicidae</taxon>
        <taxon>Culicinae</taxon>
        <taxon>Culicini</taxon>
        <taxon>Culex</taxon>
        <taxon>Culex</taxon>
    </lineage>
</organism>
<dbReference type="GO" id="GO:0045893">
    <property type="term" value="P:positive regulation of DNA-templated transcription"/>
    <property type="evidence" value="ECO:0007669"/>
    <property type="project" value="UniProtKB-ARBA"/>
</dbReference>
<keyword evidence="11" id="KW-1185">Reference proteome</keyword>
<keyword evidence="2" id="KW-0235">DNA replication</keyword>
<dbReference type="GO" id="GO:0003677">
    <property type="term" value="F:DNA binding"/>
    <property type="evidence" value="ECO:0007669"/>
    <property type="project" value="UniProtKB-KW"/>
</dbReference>
<evidence type="ECO:0000256" key="6">
    <source>
        <dbReference type="ARBA" id="ARBA00023163"/>
    </source>
</evidence>
<name>A0ABD1DT44_CULPP</name>
<dbReference type="InterPro" id="IPR019548">
    <property type="entry name" value="CTF/NFI_DNA-bd_N"/>
</dbReference>
<dbReference type="InterPro" id="IPR000647">
    <property type="entry name" value="CTF/NFI"/>
</dbReference>
<keyword evidence="3" id="KW-0805">Transcription regulation</keyword>
<dbReference type="InterPro" id="IPR003619">
    <property type="entry name" value="MAD_homology1_Dwarfin-type"/>
</dbReference>
<dbReference type="AlphaFoldDB" id="A0ABD1DT44"/>